<dbReference type="GO" id="GO:0005829">
    <property type="term" value="C:cytosol"/>
    <property type="evidence" value="ECO:0007669"/>
    <property type="project" value="TreeGrafter"/>
</dbReference>
<feature type="domain" description="Glutamate--cysteine ligase" evidence="8">
    <location>
        <begin position="2"/>
        <end position="235"/>
    </location>
</feature>
<proteinExistence type="predicted"/>
<evidence type="ECO:0000256" key="6">
    <source>
        <dbReference type="ARBA" id="ARBA00022840"/>
    </source>
</evidence>
<dbReference type="GO" id="GO:0004357">
    <property type="term" value="F:glutamate-cysteine ligase activity"/>
    <property type="evidence" value="ECO:0007669"/>
    <property type="project" value="UniProtKB-EC"/>
</dbReference>
<dbReference type="EMBL" id="UINC01217486">
    <property type="protein sequence ID" value="SVE44099.1"/>
    <property type="molecule type" value="Genomic_DNA"/>
</dbReference>
<organism evidence="9">
    <name type="scientific">marine metagenome</name>
    <dbReference type="NCBI Taxonomy" id="408172"/>
    <lineage>
        <taxon>unclassified sequences</taxon>
        <taxon>metagenomes</taxon>
        <taxon>ecological metagenomes</taxon>
    </lineage>
</organism>
<keyword evidence="6" id="KW-0067">ATP-binding</keyword>
<evidence type="ECO:0000256" key="1">
    <source>
        <dbReference type="ARBA" id="ARBA00005006"/>
    </source>
</evidence>
<name>A0A383DIE8_9ZZZZ</name>
<gene>
    <name evidence="9" type="ORF">METZ01_LOCUS496953</name>
</gene>
<evidence type="ECO:0000256" key="7">
    <source>
        <dbReference type="ARBA" id="ARBA00048819"/>
    </source>
</evidence>
<dbReference type="PANTHER" id="PTHR38761:SF1">
    <property type="entry name" value="GLUTAMATE--CYSTEINE LIGASE"/>
    <property type="match status" value="1"/>
</dbReference>
<dbReference type="InterPro" id="IPR006334">
    <property type="entry name" value="Glut_cys_ligase"/>
</dbReference>
<keyword evidence="5" id="KW-0547">Nucleotide-binding</keyword>
<evidence type="ECO:0000256" key="4">
    <source>
        <dbReference type="ARBA" id="ARBA00022684"/>
    </source>
</evidence>
<evidence type="ECO:0000256" key="2">
    <source>
        <dbReference type="ARBA" id="ARBA00012220"/>
    </source>
</evidence>
<dbReference type="GO" id="GO:0046872">
    <property type="term" value="F:metal ion binding"/>
    <property type="evidence" value="ECO:0007669"/>
    <property type="project" value="TreeGrafter"/>
</dbReference>
<dbReference type="PANTHER" id="PTHR38761">
    <property type="entry name" value="GLUTAMATE--CYSTEINE LIGASE"/>
    <property type="match status" value="1"/>
</dbReference>
<dbReference type="InterPro" id="IPR007370">
    <property type="entry name" value="Glu_cys_ligase"/>
</dbReference>
<keyword evidence="4" id="KW-0317">Glutathione biosynthesis</keyword>
<dbReference type="GO" id="GO:0005524">
    <property type="term" value="F:ATP binding"/>
    <property type="evidence" value="ECO:0007669"/>
    <property type="project" value="UniProtKB-KW"/>
</dbReference>
<keyword evidence="3" id="KW-0436">Ligase</keyword>
<dbReference type="Gene3D" id="3.30.590.20">
    <property type="match status" value="1"/>
</dbReference>
<evidence type="ECO:0000259" key="8">
    <source>
        <dbReference type="Pfam" id="PF04262"/>
    </source>
</evidence>
<dbReference type="SUPFAM" id="SSF55931">
    <property type="entry name" value="Glutamine synthetase/guanido kinase"/>
    <property type="match status" value="1"/>
</dbReference>
<dbReference type="AlphaFoldDB" id="A0A383DIE8"/>
<protein>
    <recommendedName>
        <fullName evidence="2">glutamate--cysteine ligase</fullName>
        <ecNumber evidence="2">6.3.2.2</ecNumber>
    </recommendedName>
</protein>
<feature type="non-terminal residue" evidence="9">
    <location>
        <position position="1"/>
    </location>
</feature>
<dbReference type="Pfam" id="PF04262">
    <property type="entry name" value="Glu_cys_ligase"/>
    <property type="match status" value="1"/>
</dbReference>
<dbReference type="EC" id="6.3.2.2" evidence="2"/>
<dbReference type="InterPro" id="IPR014746">
    <property type="entry name" value="Gln_synth/guanido_kin_cat_dom"/>
</dbReference>
<evidence type="ECO:0000313" key="9">
    <source>
        <dbReference type="EMBL" id="SVE44099.1"/>
    </source>
</evidence>
<comment type="pathway">
    <text evidence="1">Sulfur metabolism; glutathione biosynthesis; glutathione from L-cysteine and L-glutamate: step 1/2.</text>
</comment>
<comment type="catalytic activity">
    <reaction evidence="7">
        <text>L-cysteine + L-glutamate + ATP = gamma-L-glutamyl-L-cysteine + ADP + phosphate + H(+)</text>
        <dbReference type="Rhea" id="RHEA:13285"/>
        <dbReference type="ChEBI" id="CHEBI:15378"/>
        <dbReference type="ChEBI" id="CHEBI:29985"/>
        <dbReference type="ChEBI" id="CHEBI:30616"/>
        <dbReference type="ChEBI" id="CHEBI:35235"/>
        <dbReference type="ChEBI" id="CHEBI:43474"/>
        <dbReference type="ChEBI" id="CHEBI:58173"/>
        <dbReference type="ChEBI" id="CHEBI:456216"/>
        <dbReference type="EC" id="6.3.2.2"/>
    </reaction>
</comment>
<sequence>RFGIEKESLRVAQSKISRQLHHESMGSPLCHKYITTDFSEAQLEFITPPLADKKTGLIFLENIHHFVSHKIGDEIIWPFSMPPFIQSDNEIPIASYGSSNLALFKTTYRNGLSHRYGRTMQAISGIHFNYSLPEQIWKSSLFREERTVSKKLRATIYFRTLRNLHRMNWLILYFFGASPVTTVNFLSNKHKGFQKLDNHVYYLPFATSLRMSDLGYQNINQSKVAISLNSLREYI</sequence>
<feature type="non-terminal residue" evidence="9">
    <location>
        <position position="235"/>
    </location>
</feature>
<dbReference type="GO" id="GO:0006750">
    <property type="term" value="P:glutathione biosynthetic process"/>
    <property type="evidence" value="ECO:0007669"/>
    <property type="project" value="UniProtKB-KW"/>
</dbReference>
<evidence type="ECO:0000256" key="5">
    <source>
        <dbReference type="ARBA" id="ARBA00022741"/>
    </source>
</evidence>
<accession>A0A383DIE8</accession>
<reference evidence="9" key="1">
    <citation type="submission" date="2018-05" db="EMBL/GenBank/DDBJ databases">
        <authorList>
            <person name="Lanie J.A."/>
            <person name="Ng W.-L."/>
            <person name="Kazmierczak K.M."/>
            <person name="Andrzejewski T.M."/>
            <person name="Davidsen T.M."/>
            <person name="Wayne K.J."/>
            <person name="Tettelin H."/>
            <person name="Glass J.I."/>
            <person name="Rusch D."/>
            <person name="Podicherti R."/>
            <person name="Tsui H.-C.T."/>
            <person name="Winkler M.E."/>
        </authorList>
    </citation>
    <scope>NUCLEOTIDE SEQUENCE</scope>
</reference>
<evidence type="ECO:0000256" key="3">
    <source>
        <dbReference type="ARBA" id="ARBA00022598"/>
    </source>
</evidence>